<dbReference type="InterPro" id="IPR001245">
    <property type="entry name" value="Ser-Thr/Tyr_kinase_cat_dom"/>
</dbReference>
<evidence type="ECO:0000256" key="15">
    <source>
        <dbReference type="ARBA" id="ARBA00022777"/>
    </source>
</evidence>
<protein>
    <recommendedName>
        <fullName evidence="7">RING-type E3 ubiquitin transferase</fullName>
        <ecNumber evidence="7">2.3.2.27</ecNumber>
    </recommendedName>
</protein>
<dbReference type="PANTHER" id="PTHR23315">
    <property type="entry name" value="U BOX DOMAIN-CONTAINING"/>
    <property type="match status" value="1"/>
</dbReference>
<evidence type="ECO:0000259" key="24">
    <source>
        <dbReference type="PROSITE" id="PS50011"/>
    </source>
</evidence>
<comment type="similarity">
    <text evidence="6">In the C-terminal section; belongs to the protein kinase superfamily. Ser/Thr protein kinase family.</text>
</comment>
<dbReference type="FunFam" id="3.30.200.20:FF:000039">
    <property type="entry name" value="receptor-like protein kinase FERONIA"/>
    <property type="match status" value="1"/>
</dbReference>
<comment type="subcellular location">
    <subcellularLocation>
        <location evidence="3">Cell membrane</location>
        <topology evidence="3">Single-pass type I membrane protein</topology>
    </subcellularLocation>
</comment>
<dbReference type="FunFam" id="1.10.510.10:FF:000240">
    <property type="entry name" value="Lectin-domain containing receptor kinase A4.3"/>
    <property type="match status" value="1"/>
</dbReference>
<keyword evidence="9" id="KW-0723">Serine/threonine-protein kinase</keyword>
<keyword evidence="17 23" id="KW-0067">ATP-binding</keyword>
<keyword evidence="19" id="KW-0472">Membrane</keyword>
<keyword evidence="10" id="KW-0808">Transferase</keyword>
<dbReference type="PROSITE" id="PS50011">
    <property type="entry name" value="PROTEIN_KINASE_DOM"/>
    <property type="match status" value="1"/>
</dbReference>
<dbReference type="FunFam" id="1.25.10.10:FF:000082">
    <property type="entry name" value="RING-type E3 ubiquitin transferase"/>
    <property type="match status" value="2"/>
</dbReference>
<evidence type="ECO:0000256" key="1">
    <source>
        <dbReference type="ARBA" id="ARBA00000900"/>
    </source>
</evidence>
<evidence type="ECO:0000256" key="7">
    <source>
        <dbReference type="ARBA" id="ARBA00012483"/>
    </source>
</evidence>
<dbReference type="InterPro" id="IPR000719">
    <property type="entry name" value="Prot_kinase_dom"/>
</dbReference>
<dbReference type="SUPFAM" id="SSF48371">
    <property type="entry name" value="ARM repeat"/>
    <property type="match status" value="2"/>
</dbReference>
<dbReference type="Gene3D" id="3.30.200.20">
    <property type="entry name" value="Phosphorylase Kinase, domain 1"/>
    <property type="match status" value="1"/>
</dbReference>
<evidence type="ECO:0000256" key="3">
    <source>
        <dbReference type="ARBA" id="ARBA00004251"/>
    </source>
</evidence>
<feature type="repeat" description="ARM" evidence="22">
    <location>
        <begin position="964"/>
        <end position="1006"/>
    </location>
</feature>
<evidence type="ECO:0000256" key="10">
    <source>
        <dbReference type="ARBA" id="ARBA00022679"/>
    </source>
</evidence>
<dbReference type="GO" id="GO:0004674">
    <property type="term" value="F:protein serine/threonine kinase activity"/>
    <property type="evidence" value="ECO:0007669"/>
    <property type="project" value="UniProtKB-KW"/>
</dbReference>
<dbReference type="EMBL" id="JARYMX010000008">
    <property type="protein sequence ID" value="KAJ9537328.1"/>
    <property type="molecule type" value="Genomic_DNA"/>
</dbReference>
<keyword evidence="18" id="KW-1133">Transmembrane helix</keyword>
<feature type="repeat" description="ARM" evidence="22">
    <location>
        <begin position="841"/>
        <end position="883"/>
    </location>
</feature>
<dbReference type="Pfam" id="PF25598">
    <property type="entry name" value="ARM_PUB"/>
    <property type="match status" value="2"/>
</dbReference>
<proteinExistence type="inferred from homology"/>
<evidence type="ECO:0000256" key="20">
    <source>
        <dbReference type="ARBA" id="ARBA00023170"/>
    </source>
</evidence>
<keyword evidence="16" id="KW-0833">Ubl conjugation pathway</keyword>
<name>A0AA38S7Q6_9ASTR</name>
<keyword evidence="21" id="KW-0325">Glycoprotein</keyword>
<dbReference type="AlphaFoldDB" id="A0AA38S7Q6"/>
<evidence type="ECO:0000256" key="9">
    <source>
        <dbReference type="ARBA" id="ARBA00022527"/>
    </source>
</evidence>
<dbReference type="InterPro" id="IPR000225">
    <property type="entry name" value="Armadillo"/>
</dbReference>
<feature type="domain" description="Protein kinase" evidence="24">
    <location>
        <begin position="25"/>
        <end position="302"/>
    </location>
</feature>
<evidence type="ECO:0000256" key="17">
    <source>
        <dbReference type="ARBA" id="ARBA00022840"/>
    </source>
</evidence>
<evidence type="ECO:0000256" key="2">
    <source>
        <dbReference type="ARBA" id="ARBA00003861"/>
    </source>
</evidence>
<evidence type="ECO:0000256" key="11">
    <source>
        <dbReference type="ARBA" id="ARBA00022692"/>
    </source>
</evidence>
<dbReference type="InterPro" id="IPR008271">
    <property type="entry name" value="Ser/Thr_kinase_AS"/>
</dbReference>
<evidence type="ECO:0000256" key="8">
    <source>
        <dbReference type="ARBA" id="ARBA00022475"/>
    </source>
</evidence>
<dbReference type="PANTHER" id="PTHR23315:SF275">
    <property type="entry name" value="U-BOX DOMAIN-CONTAINING PROTEIN 13"/>
    <property type="match status" value="1"/>
</dbReference>
<reference evidence="25" key="1">
    <citation type="submission" date="2023-03" db="EMBL/GenBank/DDBJ databases">
        <title>Chromosome-scale reference genome and RAD-based genetic map of yellow starthistle (Centaurea solstitialis) reveal putative structural variation and QTLs associated with invader traits.</title>
        <authorList>
            <person name="Reatini B."/>
            <person name="Cang F.A."/>
            <person name="Jiang Q."/>
            <person name="Mckibben M.T.W."/>
            <person name="Barker M.S."/>
            <person name="Rieseberg L.H."/>
            <person name="Dlugosch K.M."/>
        </authorList>
    </citation>
    <scope>NUCLEOTIDE SEQUENCE</scope>
    <source>
        <strain evidence="25">CAN-66</strain>
        <tissue evidence="25">Leaf</tissue>
    </source>
</reference>
<keyword evidence="15" id="KW-0418">Kinase</keyword>
<accession>A0AA38S7Q6</accession>
<dbReference type="PROSITE" id="PS50176">
    <property type="entry name" value="ARM_REPEAT"/>
    <property type="match status" value="3"/>
</dbReference>
<dbReference type="GO" id="GO:0005886">
    <property type="term" value="C:plasma membrane"/>
    <property type="evidence" value="ECO:0007669"/>
    <property type="project" value="UniProtKB-SubCell"/>
</dbReference>
<evidence type="ECO:0000256" key="5">
    <source>
        <dbReference type="ARBA" id="ARBA00008536"/>
    </source>
</evidence>
<evidence type="ECO:0000256" key="18">
    <source>
        <dbReference type="ARBA" id="ARBA00022989"/>
    </source>
</evidence>
<dbReference type="InterPro" id="IPR016024">
    <property type="entry name" value="ARM-type_fold"/>
</dbReference>
<evidence type="ECO:0000256" key="13">
    <source>
        <dbReference type="ARBA" id="ARBA00022737"/>
    </source>
</evidence>
<evidence type="ECO:0000256" key="14">
    <source>
        <dbReference type="ARBA" id="ARBA00022741"/>
    </source>
</evidence>
<comment type="function">
    <text evidence="2">Functions as an E3 ubiquitin ligase.</text>
</comment>
<dbReference type="SUPFAM" id="SSF56112">
    <property type="entry name" value="Protein kinase-like (PK-like)"/>
    <property type="match status" value="1"/>
</dbReference>
<feature type="binding site" evidence="23">
    <location>
        <position position="57"/>
    </location>
    <ligand>
        <name>ATP</name>
        <dbReference type="ChEBI" id="CHEBI:30616"/>
    </ligand>
</feature>
<organism evidence="25 26">
    <name type="scientific">Centaurea solstitialis</name>
    <name type="common">yellow star-thistle</name>
    <dbReference type="NCBI Taxonomy" id="347529"/>
    <lineage>
        <taxon>Eukaryota</taxon>
        <taxon>Viridiplantae</taxon>
        <taxon>Streptophyta</taxon>
        <taxon>Embryophyta</taxon>
        <taxon>Tracheophyta</taxon>
        <taxon>Spermatophyta</taxon>
        <taxon>Magnoliopsida</taxon>
        <taxon>eudicotyledons</taxon>
        <taxon>Gunneridae</taxon>
        <taxon>Pentapetalae</taxon>
        <taxon>asterids</taxon>
        <taxon>campanulids</taxon>
        <taxon>Asterales</taxon>
        <taxon>Asteraceae</taxon>
        <taxon>Carduoideae</taxon>
        <taxon>Cardueae</taxon>
        <taxon>Centaureinae</taxon>
        <taxon>Centaurea</taxon>
    </lineage>
</organism>
<dbReference type="Proteomes" id="UP001172457">
    <property type="component" value="Chromosome 8"/>
</dbReference>
<keyword evidence="13" id="KW-0677">Repeat</keyword>
<feature type="repeat" description="ARM" evidence="22">
    <location>
        <begin position="410"/>
        <end position="452"/>
    </location>
</feature>
<dbReference type="GO" id="GO:0061630">
    <property type="term" value="F:ubiquitin protein ligase activity"/>
    <property type="evidence" value="ECO:0007669"/>
    <property type="project" value="UniProtKB-EC"/>
</dbReference>
<dbReference type="Gene3D" id="1.25.10.10">
    <property type="entry name" value="Leucine-rich Repeat Variant"/>
    <property type="match status" value="4"/>
</dbReference>
<dbReference type="InterPro" id="IPR017441">
    <property type="entry name" value="Protein_kinase_ATP_BS"/>
</dbReference>
<keyword evidence="11" id="KW-0812">Transmembrane</keyword>
<comment type="pathway">
    <text evidence="4">Protein modification; protein ubiquitination.</text>
</comment>
<evidence type="ECO:0000256" key="16">
    <source>
        <dbReference type="ARBA" id="ARBA00022786"/>
    </source>
</evidence>
<evidence type="ECO:0000256" key="22">
    <source>
        <dbReference type="PROSITE-ProRule" id="PRU00259"/>
    </source>
</evidence>
<keyword evidence="12" id="KW-0732">Signal</keyword>
<dbReference type="EC" id="2.3.2.27" evidence="7"/>
<dbReference type="Pfam" id="PF07714">
    <property type="entry name" value="PK_Tyr_Ser-Thr"/>
    <property type="match status" value="1"/>
</dbReference>
<evidence type="ECO:0000256" key="21">
    <source>
        <dbReference type="ARBA" id="ARBA00023180"/>
    </source>
</evidence>
<evidence type="ECO:0000256" key="19">
    <source>
        <dbReference type="ARBA" id="ARBA00023136"/>
    </source>
</evidence>
<evidence type="ECO:0000256" key="23">
    <source>
        <dbReference type="PROSITE-ProRule" id="PRU10141"/>
    </source>
</evidence>
<evidence type="ECO:0000256" key="6">
    <source>
        <dbReference type="ARBA" id="ARBA00010217"/>
    </source>
</evidence>
<dbReference type="InterPro" id="IPR011989">
    <property type="entry name" value="ARM-like"/>
</dbReference>
<sequence>MMHVTKQFQHLKIQLEAILSATNNFSDNNCIGNGGFGKVYKGELIDSEGRQTVVAIKRLNRAYGQGDPEFWKEIIMLSRYKHENIVSLLGFCDESGEKILVYEYASKRSLDLYLKSDDLTWIQRLKICIGAARGLAYLHNPGGTQQRVLHRDIKSSNILLDENWNARISDFGLSKFGPANQQITFLVSNAVGTIGYCDPVYVETGVLTKESDVYSFGVVLFEVLCGRLCIGNNNDKHRPMTGLARQCYEQDKVNEIIYGNIKDEIKPKSLRAFTAIAYQCLNKDLEQRPLMTNVVRILERALEHQGDANSSVDYDTDDGDVVESDFSTLEGGTSGNYLALTKFQGTSSFYGYSHFLFSLDNLLVLKDGKLSMIQSLLRKLRPDDQRTAAGEIRLLAKRNADNRAAIAEAGAIPLLTHLLTAPDLRTQEHAVTALLNLSICEENKGSIVSSGAVPGIVQVLKKGSMEARENAAATLFSLSMIDENKVAIGSLGAIPPLVLLLDEGTQRGKKDAAIALFTLCIFQDNKELAVRAGVIPTLMELLTEPQGGMKEEALAILAILASHPEGIVAIGKAEAVPVLVEFMRSGSERNKENAATVLVHLCSVDEKYLVEAQEAGGMGVVVDLVHHHGTPRGKRKAVQLLEIMSRLVQEPKVLGQTQMEWKIGDDNDNDNDNHRPLTGLARECYEQHKVNATTYGNIKDEIKPKCLKTFTAIAYQCLKRDLEERPLMTKDVRILERALEHQISFSNATNSCIMPKYFNFGDANSLADYDTDDEDIVESELSTLDAGTSGNYLADCKRSMIQSLLCKLNSGSPNNQRSAAGEIRLLAKRNAENRAAIAEAGAIPLLTRLLTAPDSCTQEHAVTALLNLSFCEENKGSIVSLGAVPGIIQVLKKGSMEARENAAATLFSLSMIDENKAVIGSLGAIPPLVLLLGEGTRRGKKDAATALFNLCIFQGNKERAVRAGVIPTLMELLTEPQGGMKEEALALLAILASHPEGNMAIGKAEAVPVLVEFMRSGSERNKENAASVLVHLCSVDEKHVVEAQEAGAMEVVVDLLHHGTPRGKRKAEQLLEKIAL</sequence>
<keyword evidence="14 23" id="KW-0547">Nucleotide-binding</keyword>
<evidence type="ECO:0000256" key="12">
    <source>
        <dbReference type="ARBA" id="ARBA00022729"/>
    </source>
</evidence>
<dbReference type="InterPro" id="IPR011009">
    <property type="entry name" value="Kinase-like_dom_sf"/>
</dbReference>
<keyword evidence="20" id="KW-0675">Receptor</keyword>
<comment type="similarity">
    <text evidence="5">In the N-terminal section; belongs to the leguminous lectin family.</text>
</comment>
<dbReference type="GO" id="GO:0016567">
    <property type="term" value="P:protein ubiquitination"/>
    <property type="evidence" value="ECO:0007669"/>
    <property type="project" value="UniProtKB-ARBA"/>
</dbReference>
<evidence type="ECO:0000313" key="25">
    <source>
        <dbReference type="EMBL" id="KAJ9537328.1"/>
    </source>
</evidence>
<dbReference type="PROSITE" id="PS00108">
    <property type="entry name" value="PROTEIN_KINASE_ST"/>
    <property type="match status" value="1"/>
</dbReference>
<evidence type="ECO:0000256" key="4">
    <source>
        <dbReference type="ARBA" id="ARBA00004906"/>
    </source>
</evidence>
<gene>
    <name evidence="25" type="ORF">OSB04_030061</name>
</gene>
<keyword evidence="26" id="KW-1185">Reference proteome</keyword>
<keyword evidence="8" id="KW-1003">Cell membrane</keyword>
<dbReference type="GO" id="GO:0002229">
    <property type="term" value="P:defense response to oomycetes"/>
    <property type="evidence" value="ECO:0007669"/>
    <property type="project" value="UniProtKB-ARBA"/>
</dbReference>
<dbReference type="GO" id="GO:0005524">
    <property type="term" value="F:ATP binding"/>
    <property type="evidence" value="ECO:0007669"/>
    <property type="project" value="UniProtKB-UniRule"/>
</dbReference>
<evidence type="ECO:0000313" key="26">
    <source>
        <dbReference type="Proteomes" id="UP001172457"/>
    </source>
</evidence>
<dbReference type="Gene3D" id="1.10.510.10">
    <property type="entry name" value="Transferase(Phosphotransferase) domain 1"/>
    <property type="match status" value="1"/>
</dbReference>
<dbReference type="PROSITE" id="PS00107">
    <property type="entry name" value="PROTEIN_KINASE_ATP"/>
    <property type="match status" value="1"/>
</dbReference>
<dbReference type="InterPro" id="IPR058678">
    <property type="entry name" value="ARM_PUB"/>
</dbReference>
<dbReference type="SMART" id="SM00220">
    <property type="entry name" value="S_TKc"/>
    <property type="match status" value="1"/>
</dbReference>
<dbReference type="SMART" id="SM00185">
    <property type="entry name" value="ARM"/>
    <property type="match status" value="12"/>
</dbReference>
<comment type="caution">
    <text evidence="25">The sequence shown here is derived from an EMBL/GenBank/DDBJ whole genome shotgun (WGS) entry which is preliminary data.</text>
</comment>
<comment type="catalytic activity">
    <reaction evidence="1">
        <text>S-ubiquitinyl-[E2 ubiquitin-conjugating enzyme]-L-cysteine + [acceptor protein]-L-lysine = [E2 ubiquitin-conjugating enzyme]-L-cysteine + N(6)-ubiquitinyl-[acceptor protein]-L-lysine.</text>
        <dbReference type="EC" id="2.3.2.27"/>
    </reaction>
</comment>